<proteinExistence type="predicted"/>
<gene>
    <name evidence="2" type="ORF">CDAR_470751</name>
</gene>
<dbReference type="AlphaFoldDB" id="A0AAV4VIR0"/>
<evidence type="ECO:0000256" key="1">
    <source>
        <dbReference type="SAM" id="MobiDB-lite"/>
    </source>
</evidence>
<feature type="region of interest" description="Disordered" evidence="1">
    <location>
        <begin position="163"/>
        <end position="188"/>
    </location>
</feature>
<protein>
    <submittedName>
        <fullName evidence="2">Uncharacterized protein</fullName>
    </submittedName>
</protein>
<comment type="caution">
    <text evidence="2">The sequence shown here is derived from an EMBL/GenBank/DDBJ whole genome shotgun (WGS) entry which is preliminary data.</text>
</comment>
<sequence>MPPKEIAKRRLSKEHQKRQEDIRNESSENRQPANITETTSAEESMAEQQSWLESNRFSKLQTKQRQILKRTETAMYDNKQQSMSELYRRYKTTEPQEQPERRLEQTLALMSRLRIVETEEQHEKMLEQHLVCDRPITASKTPEQLERRLKCARIRLRRLATTETREQHEKTMKQTRARMSRLGVGEEEHKRTLECQRIRYRRMKETEIPEEIEGRLERMHLWGKPTRAAETPEERARRRVLNQQVRKTETPEERKARFEKFWELYALKKNITNNEDVLPVEPPVVIKVEPVEFVPEPSTSAEIVTQNVKKDHGDAVPVQAAVFIKQEPIEIDPQPSASADMVMKDEFVASNEDCSGSSAYYKSRGQHQQVLKSGLSKDLEKIKDYFNVFGEQVKLKGLDNRSIDPGCDVANSQKAIGDIAFDAEMEKYGNIYKTGINRLILGCSHDRSVLLAENVTKDNKFKLMFMKMSKTEK</sequence>
<feature type="compositionally biased region" description="Basic and acidic residues" evidence="1">
    <location>
        <begin position="1"/>
        <end position="28"/>
    </location>
</feature>
<accession>A0AAV4VIR0</accession>
<evidence type="ECO:0000313" key="3">
    <source>
        <dbReference type="Proteomes" id="UP001054837"/>
    </source>
</evidence>
<dbReference type="EMBL" id="BPLQ01013035">
    <property type="protein sequence ID" value="GIY69408.1"/>
    <property type="molecule type" value="Genomic_DNA"/>
</dbReference>
<evidence type="ECO:0000313" key="2">
    <source>
        <dbReference type="EMBL" id="GIY69408.1"/>
    </source>
</evidence>
<feature type="compositionally biased region" description="Low complexity" evidence="1">
    <location>
        <begin position="36"/>
        <end position="47"/>
    </location>
</feature>
<name>A0AAV4VIR0_9ARAC</name>
<feature type="region of interest" description="Disordered" evidence="1">
    <location>
        <begin position="1"/>
        <end position="50"/>
    </location>
</feature>
<organism evidence="2 3">
    <name type="scientific">Caerostris darwini</name>
    <dbReference type="NCBI Taxonomy" id="1538125"/>
    <lineage>
        <taxon>Eukaryota</taxon>
        <taxon>Metazoa</taxon>
        <taxon>Ecdysozoa</taxon>
        <taxon>Arthropoda</taxon>
        <taxon>Chelicerata</taxon>
        <taxon>Arachnida</taxon>
        <taxon>Araneae</taxon>
        <taxon>Araneomorphae</taxon>
        <taxon>Entelegynae</taxon>
        <taxon>Araneoidea</taxon>
        <taxon>Araneidae</taxon>
        <taxon>Caerostris</taxon>
    </lineage>
</organism>
<reference evidence="2 3" key="1">
    <citation type="submission" date="2021-06" db="EMBL/GenBank/DDBJ databases">
        <title>Caerostris darwini draft genome.</title>
        <authorList>
            <person name="Kono N."/>
            <person name="Arakawa K."/>
        </authorList>
    </citation>
    <scope>NUCLEOTIDE SEQUENCE [LARGE SCALE GENOMIC DNA]</scope>
</reference>
<keyword evidence="3" id="KW-1185">Reference proteome</keyword>
<dbReference type="Proteomes" id="UP001054837">
    <property type="component" value="Unassembled WGS sequence"/>
</dbReference>
<feature type="compositionally biased region" description="Basic and acidic residues" evidence="1">
    <location>
        <begin position="163"/>
        <end position="172"/>
    </location>
</feature>